<evidence type="ECO:0000256" key="1">
    <source>
        <dbReference type="SAM" id="Coils"/>
    </source>
</evidence>
<feature type="region of interest" description="Disordered" evidence="2">
    <location>
        <begin position="109"/>
        <end position="136"/>
    </location>
</feature>
<evidence type="ECO:0000313" key="5">
    <source>
        <dbReference type="Proteomes" id="UP001383192"/>
    </source>
</evidence>
<dbReference type="InterPro" id="IPR036063">
    <property type="entry name" value="Smr_dom_sf"/>
</dbReference>
<proteinExistence type="predicted"/>
<keyword evidence="1" id="KW-0175">Coiled coil</keyword>
<feature type="coiled-coil region" evidence="1">
    <location>
        <begin position="468"/>
        <end position="495"/>
    </location>
</feature>
<evidence type="ECO:0000313" key="4">
    <source>
        <dbReference type="EMBL" id="KAK7035500.1"/>
    </source>
</evidence>
<evidence type="ECO:0000256" key="2">
    <source>
        <dbReference type="SAM" id="MobiDB-lite"/>
    </source>
</evidence>
<dbReference type="Proteomes" id="UP001383192">
    <property type="component" value="Unassembled WGS sequence"/>
</dbReference>
<dbReference type="EMBL" id="JAYKXP010000052">
    <property type="protein sequence ID" value="KAK7035500.1"/>
    <property type="molecule type" value="Genomic_DNA"/>
</dbReference>
<dbReference type="PROSITE" id="PS50828">
    <property type="entry name" value="SMR"/>
    <property type="match status" value="1"/>
</dbReference>
<feature type="domain" description="Smr" evidence="3">
    <location>
        <begin position="541"/>
        <end position="616"/>
    </location>
</feature>
<gene>
    <name evidence="4" type="ORF">VNI00_011793</name>
</gene>
<feature type="compositionally biased region" description="Polar residues" evidence="2">
    <location>
        <begin position="226"/>
        <end position="242"/>
    </location>
</feature>
<dbReference type="InterPro" id="IPR053020">
    <property type="entry name" value="Smr_domain_protein"/>
</dbReference>
<feature type="compositionally biased region" description="Low complexity" evidence="2">
    <location>
        <begin position="159"/>
        <end position="191"/>
    </location>
</feature>
<dbReference type="PANTHER" id="PTHR47417:SF1">
    <property type="entry name" value="SMR DOMAIN-CONTAINING PROTEIN YPL199C"/>
    <property type="match status" value="1"/>
</dbReference>
<keyword evidence="5" id="KW-1185">Reference proteome</keyword>
<evidence type="ECO:0000259" key="3">
    <source>
        <dbReference type="PROSITE" id="PS50828"/>
    </source>
</evidence>
<accession>A0AAW0C9Q5</accession>
<sequence length="616" mass="67581">MDLLVSTTSSLVLRYVLSSVSTAYRFHKLIPIGLGIWEGISMHVLLQAMPASYDPYLAYLLRAAIDFFISRDISYVSIVTIWTALIVLAMDALGSEYFYHTRHQRIPKRPSRNIGSLHTTVHTTPIPIPPAAPVDIPRTRSARSLTFILPTASPSTVNSETPATSSTQQQTSTNNTPSEQPTTSSQSSISTVRDGSGSDDSLGYIFSSPIYIPETLHYDTNERPGNVSSTPITSLTLLQSPTNPRPLDSSSEHSRTYMHPFPLSNNFSPRPPPPPRLPIEQPIPQRPLVESPIHEAARGNFEPEELVLPVPVPAPMPALPPSSLAESHEHRSHDPEYVLPPQSEPIFIPPHEDALQTPVLHGQHYPPGELDADELLTPPQLRPASSVMVHRASVISEAPVSSLLLDVQSNTLVASTSNTTPVPIPPREAAGSPLSALDIHSPGPSSSALSIADSILSTSDPHLLFERAEKLRNRAWKEAKEKDRLEAELRQARSEGRTRDVFLLMGDIKDCRQRMESLHSRARRRYYTAKNNAGQGQGYEIDVHGLLVAEAIEATESAFREALRNGQDTLRVIVGKGNHSRDGQPKLRPAVYAAMKKHGFECSIDSRNPGVLVLSL</sequence>
<dbReference type="AlphaFoldDB" id="A0AAW0C9Q5"/>
<feature type="region of interest" description="Disordered" evidence="2">
    <location>
        <begin position="152"/>
        <end position="200"/>
    </location>
</feature>
<comment type="caution">
    <text evidence="4">The sequence shown here is derived from an EMBL/GenBank/DDBJ whole genome shotgun (WGS) entry which is preliminary data.</text>
</comment>
<dbReference type="PANTHER" id="PTHR47417">
    <property type="entry name" value="SMR DOMAIN-CONTAINING PROTEIN YPL199C"/>
    <property type="match status" value="1"/>
</dbReference>
<reference evidence="4 5" key="1">
    <citation type="submission" date="2024-01" db="EMBL/GenBank/DDBJ databases">
        <title>A draft genome for a cacao thread blight-causing isolate of Paramarasmius palmivorus.</title>
        <authorList>
            <person name="Baruah I.K."/>
            <person name="Bukari Y."/>
            <person name="Amoako-Attah I."/>
            <person name="Meinhardt L.W."/>
            <person name="Bailey B.A."/>
            <person name="Cohen S.P."/>
        </authorList>
    </citation>
    <scope>NUCLEOTIDE SEQUENCE [LARGE SCALE GENOMIC DNA]</scope>
    <source>
        <strain evidence="4 5">GH-12</strain>
    </source>
</reference>
<dbReference type="SUPFAM" id="SSF160443">
    <property type="entry name" value="SMR domain-like"/>
    <property type="match status" value="1"/>
</dbReference>
<dbReference type="Pfam" id="PF01713">
    <property type="entry name" value="Smr"/>
    <property type="match status" value="1"/>
</dbReference>
<protein>
    <recommendedName>
        <fullName evidence="3">Smr domain-containing protein</fullName>
    </recommendedName>
</protein>
<dbReference type="Gene3D" id="3.30.1370.110">
    <property type="match status" value="1"/>
</dbReference>
<dbReference type="SMART" id="SM00463">
    <property type="entry name" value="SMR"/>
    <property type="match status" value="1"/>
</dbReference>
<organism evidence="4 5">
    <name type="scientific">Paramarasmius palmivorus</name>
    <dbReference type="NCBI Taxonomy" id="297713"/>
    <lineage>
        <taxon>Eukaryota</taxon>
        <taxon>Fungi</taxon>
        <taxon>Dikarya</taxon>
        <taxon>Basidiomycota</taxon>
        <taxon>Agaricomycotina</taxon>
        <taxon>Agaricomycetes</taxon>
        <taxon>Agaricomycetidae</taxon>
        <taxon>Agaricales</taxon>
        <taxon>Marasmiineae</taxon>
        <taxon>Marasmiaceae</taxon>
        <taxon>Paramarasmius</taxon>
    </lineage>
</organism>
<dbReference type="InterPro" id="IPR002625">
    <property type="entry name" value="Smr_dom"/>
</dbReference>
<feature type="region of interest" description="Disordered" evidence="2">
    <location>
        <begin position="221"/>
        <end position="257"/>
    </location>
</feature>
<name>A0AAW0C9Q5_9AGAR</name>